<feature type="repeat" description="ANK" evidence="4">
    <location>
        <begin position="251"/>
        <end position="283"/>
    </location>
</feature>
<dbReference type="SUPFAM" id="SSF48403">
    <property type="entry name" value="Ankyrin repeat"/>
    <property type="match status" value="1"/>
</dbReference>
<evidence type="ECO:0000256" key="4">
    <source>
        <dbReference type="PROSITE-ProRule" id="PRU00023"/>
    </source>
</evidence>
<evidence type="ECO:0000256" key="3">
    <source>
        <dbReference type="ARBA" id="ARBA00023043"/>
    </source>
</evidence>
<dbReference type="GO" id="GO:0019706">
    <property type="term" value="F:protein-cysteine S-palmitoyltransferase activity"/>
    <property type="evidence" value="ECO:0007669"/>
    <property type="project" value="UniProtKB-EC"/>
</dbReference>
<dbReference type="Gene3D" id="1.25.40.20">
    <property type="entry name" value="Ankyrin repeat-containing domain"/>
    <property type="match status" value="1"/>
</dbReference>
<feature type="region of interest" description="Disordered" evidence="5">
    <location>
        <begin position="43"/>
        <end position="82"/>
    </location>
</feature>
<evidence type="ECO:0000259" key="6">
    <source>
        <dbReference type="PROSITE" id="PS00036"/>
    </source>
</evidence>
<dbReference type="InterPro" id="IPR004827">
    <property type="entry name" value="bZIP"/>
</dbReference>
<feature type="domain" description="BZIP" evidence="6">
    <location>
        <begin position="47"/>
        <end position="62"/>
    </location>
</feature>
<proteinExistence type="predicted"/>
<dbReference type="PANTHER" id="PTHR24161:SF85">
    <property type="entry name" value="PALMITOYLTRANSFERASE HIP14"/>
    <property type="match status" value="1"/>
</dbReference>
<dbReference type="Proteomes" id="UP000236290">
    <property type="component" value="Unassembled WGS sequence"/>
</dbReference>
<accession>A0A2K0TTZ5</accession>
<evidence type="ECO:0000256" key="1">
    <source>
        <dbReference type="ARBA" id="ARBA00012210"/>
    </source>
</evidence>
<feature type="region of interest" description="Disordered" evidence="5">
    <location>
        <begin position="158"/>
        <end position="193"/>
    </location>
</feature>
<evidence type="ECO:0000256" key="5">
    <source>
        <dbReference type="SAM" id="MobiDB-lite"/>
    </source>
</evidence>
<feature type="compositionally biased region" description="Polar residues" evidence="5">
    <location>
        <begin position="170"/>
        <end position="193"/>
    </location>
</feature>
<feature type="compositionally biased region" description="Basic residues" evidence="5">
    <location>
        <begin position="46"/>
        <end position="64"/>
    </location>
</feature>
<dbReference type="InterPro" id="IPR002110">
    <property type="entry name" value="Ankyrin_rpt"/>
</dbReference>
<dbReference type="PROSITE" id="PS50297">
    <property type="entry name" value="ANK_REP_REGION"/>
    <property type="match status" value="3"/>
</dbReference>
<dbReference type="CDD" id="cd14688">
    <property type="entry name" value="bZIP_YAP"/>
    <property type="match status" value="1"/>
</dbReference>
<dbReference type="SMART" id="SM00248">
    <property type="entry name" value="ANK"/>
    <property type="match status" value="3"/>
</dbReference>
<sequence>MATSSCIPDRPSNNRHELRLCIQNDEGIEEKIKLDSIVDAENAAKERRRKQNRIAQRKHRRRKAEQRLSAMSKSPDLRTSPHTGPCCSCVTKRLEITPPEDYNRSFISITSPNSSYGALTPSAISDYERSQTLSAEMPNPWTPFWSAASPLFDTDANVLPSGDTLDNHSHSPIPSSASLDVQPFQDSQSSPSALSYDAPISLISRPKSNSLSPEGHLGGQFPLHLAARGGFMGIIGLLVSRGARLDAKDTYGRTALHYATEAGHLEAVGMLLSVGANPFLVDTEGCNSLHIAASKGREDIVRVLMERGMDPNLGVGRDIENSGCS</sequence>
<dbReference type="PROSITE" id="PS50088">
    <property type="entry name" value="ANK_REPEAT"/>
    <property type="match status" value="3"/>
</dbReference>
<feature type="repeat" description="ANK" evidence="4">
    <location>
        <begin position="218"/>
        <end position="250"/>
    </location>
</feature>
<feature type="repeat" description="ANK" evidence="4">
    <location>
        <begin position="284"/>
        <end position="312"/>
    </location>
</feature>
<gene>
    <name evidence="7" type="ORF">THARTR1_10251</name>
</gene>
<evidence type="ECO:0000256" key="2">
    <source>
        <dbReference type="ARBA" id="ARBA00022737"/>
    </source>
</evidence>
<reference evidence="7 8" key="1">
    <citation type="submission" date="2017-02" db="EMBL/GenBank/DDBJ databases">
        <title>Genomes of Trichoderma spp. with biocontrol activity.</title>
        <authorList>
            <person name="Gardiner D."/>
            <person name="Kazan K."/>
            <person name="Vos C."/>
            <person name="Harvey P."/>
        </authorList>
    </citation>
    <scope>NUCLEOTIDE SEQUENCE [LARGE SCALE GENOMIC DNA]</scope>
    <source>
        <strain evidence="7 8">Tr1</strain>
    </source>
</reference>
<dbReference type="PRINTS" id="PR01415">
    <property type="entry name" value="ANKYRIN"/>
</dbReference>
<keyword evidence="3 4" id="KW-0040">ANK repeat</keyword>
<dbReference type="InterPro" id="IPR036770">
    <property type="entry name" value="Ankyrin_rpt-contain_sf"/>
</dbReference>
<dbReference type="OrthoDB" id="341259at2759"/>
<evidence type="ECO:0000313" key="7">
    <source>
        <dbReference type="EMBL" id="PNP49000.1"/>
    </source>
</evidence>
<evidence type="ECO:0000313" key="8">
    <source>
        <dbReference type="Proteomes" id="UP000236290"/>
    </source>
</evidence>
<keyword evidence="2" id="KW-0677">Repeat</keyword>
<organism evidence="7 8">
    <name type="scientific">Trichoderma harzianum</name>
    <name type="common">Hypocrea lixii</name>
    <dbReference type="NCBI Taxonomy" id="5544"/>
    <lineage>
        <taxon>Eukaryota</taxon>
        <taxon>Fungi</taxon>
        <taxon>Dikarya</taxon>
        <taxon>Ascomycota</taxon>
        <taxon>Pezizomycotina</taxon>
        <taxon>Sordariomycetes</taxon>
        <taxon>Hypocreomycetidae</taxon>
        <taxon>Hypocreales</taxon>
        <taxon>Hypocreaceae</taxon>
        <taxon>Trichoderma</taxon>
    </lineage>
</organism>
<dbReference type="GO" id="GO:0003700">
    <property type="term" value="F:DNA-binding transcription factor activity"/>
    <property type="evidence" value="ECO:0007669"/>
    <property type="project" value="InterPro"/>
</dbReference>
<name>A0A2K0TTZ5_TRIHA</name>
<dbReference type="Pfam" id="PF12796">
    <property type="entry name" value="Ank_2"/>
    <property type="match status" value="1"/>
</dbReference>
<dbReference type="EC" id="2.3.1.225" evidence="1"/>
<dbReference type="PROSITE" id="PS00036">
    <property type="entry name" value="BZIP_BASIC"/>
    <property type="match status" value="1"/>
</dbReference>
<protein>
    <recommendedName>
        <fullName evidence="1">protein S-acyltransferase</fullName>
        <ecNumber evidence="1">2.3.1.225</ecNumber>
    </recommendedName>
</protein>
<dbReference type="EMBL" id="MTYI01000223">
    <property type="protein sequence ID" value="PNP49000.1"/>
    <property type="molecule type" value="Genomic_DNA"/>
</dbReference>
<comment type="caution">
    <text evidence="7">The sequence shown here is derived from an EMBL/GenBank/DDBJ whole genome shotgun (WGS) entry which is preliminary data.</text>
</comment>
<dbReference type="PANTHER" id="PTHR24161">
    <property type="entry name" value="ANK_REP_REGION DOMAIN-CONTAINING PROTEIN-RELATED"/>
    <property type="match status" value="1"/>
</dbReference>
<dbReference type="AlphaFoldDB" id="A0A2K0TTZ5"/>